<evidence type="ECO:0000313" key="1">
    <source>
        <dbReference type="EMBL" id="MBY6275494.1"/>
    </source>
</evidence>
<protein>
    <recommendedName>
        <fullName evidence="3">Portal protein</fullName>
    </recommendedName>
</protein>
<dbReference type="Proteomes" id="UP000732377">
    <property type="component" value="Unassembled WGS sequence"/>
</dbReference>
<gene>
    <name evidence="1" type="ORF">CWE10_04620</name>
</gene>
<sequence>MVEMEVERQEALEPQPEELQQVLITVKRWFDQDREAKEFYVREMDENDKLYEGHHWDLNGPDGNPLRSKRQQAMRPNAVENVTFSLVAGAVSEFSDPVEIVDFPVEPGDDEVARLMTDLKQYILDKNDHDMQRMAWNWNFFWHGTGIWEVSWDPTWKGGRGPNRWVGEVRLINRHPRTVFPDARCGDNVQNGRRIHVVSYVPIEYVRENFPEWGYMVRESTVDEAIAGRVDSAAKQIGVVALVTTWYIGEPLLPTKEDAENKSREGIGLHKIFWADLDNPVFLDHENHLYFAESEMPRFPFIFRQRYPRKDPSVWGHGEPYFLKNPQIIHNKTVEILIEGHVHSALGQGFYEPQALDEKQMKALKTQGTLPGMWFAVNDINRVKRIYGQSMPSSLLQEAQRLPRMMEQIMGRFDISQGKTPGSVTAFRALDLIAQRAQVRLKAVDLAIRSAYKEIGEWMNRHIWNYYTGRRAYRIVGENEHGLYLKKQGVFSIDDYRKVYDFVTGEVVPYTAFQPLEGMVEGTDYEVYNPELDVRVRTTQQMPSDRLFYMELAKEMYLMKLLDPQTMFEVMRDGRFPHWDRMKDRVLAYLQQQTGQVQHPAAGAQDMGERSVLRLNQRPEIEAVLRQLTDEQLDALSQMTPEEQEEFFARLIETPPQ</sequence>
<dbReference type="EMBL" id="PIUK01000027">
    <property type="protein sequence ID" value="MBY6275494.1"/>
    <property type="molecule type" value="Genomic_DNA"/>
</dbReference>
<dbReference type="AlphaFoldDB" id="A0A953LI01"/>
<dbReference type="InterPro" id="IPR032427">
    <property type="entry name" value="P22_portal"/>
</dbReference>
<accession>A0A953LI01</accession>
<reference evidence="1" key="1">
    <citation type="submission" date="2017-11" db="EMBL/GenBank/DDBJ databases">
        <title>Three new genomes from thermophilic consortium.</title>
        <authorList>
            <person name="Quaggio R."/>
            <person name="Amgarten D."/>
            <person name="Setubal J.C."/>
        </authorList>
    </citation>
    <scope>NUCLEOTIDE SEQUENCE</scope>
    <source>
        <strain evidence="1">ZCTH01-B2</strain>
    </source>
</reference>
<comment type="caution">
    <text evidence="1">The sequence shown here is derived from an EMBL/GenBank/DDBJ whole genome shotgun (WGS) entry which is preliminary data.</text>
</comment>
<dbReference type="RefSeq" id="WP_273378379.1">
    <property type="nucleotide sequence ID" value="NZ_PIUK01000027.1"/>
</dbReference>
<organism evidence="1 2">
    <name type="scientific">Symbiobacterium thermophilum</name>
    <dbReference type="NCBI Taxonomy" id="2734"/>
    <lineage>
        <taxon>Bacteria</taxon>
        <taxon>Bacillati</taxon>
        <taxon>Bacillota</taxon>
        <taxon>Clostridia</taxon>
        <taxon>Eubacteriales</taxon>
        <taxon>Symbiobacteriaceae</taxon>
        <taxon>Symbiobacterium</taxon>
    </lineage>
</organism>
<dbReference type="Pfam" id="PF16510">
    <property type="entry name" value="P22_portal"/>
    <property type="match status" value="1"/>
</dbReference>
<evidence type="ECO:0008006" key="3">
    <source>
        <dbReference type="Google" id="ProtNLM"/>
    </source>
</evidence>
<evidence type="ECO:0000313" key="2">
    <source>
        <dbReference type="Proteomes" id="UP000732377"/>
    </source>
</evidence>
<proteinExistence type="predicted"/>
<name>A0A953LI01_SYMTR</name>